<dbReference type="EMBL" id="FNQC01000020">
    <property type="protein sequence ID" value="SDZ52309.1"/>
    <property type="molecule type" value="Genomic_DNA"/>
</dbReference>
<protein>
    <recommendedName>
        <fullName evidence="1">Pvc16 N-terminal domain-containing protein</fullName>
    </recommendedName>
</protein>
<gene>
    <name evidence="2" type="ORF">SAMN05444412_12014</name>
</gene>
<comment type="caution">
    <text evidence="2">The sequence shown here is derived from an EMBL/GenBank/DDBJ whole genome shotgun (WGS) entry which is preliminary data.</text>
</comment>
<dbReference type="Pfam" id="PF14065">
    <property type="entry name" value="Pvc16_N"/>
    <property type="match status" value="1"/>
</dbReference>
<sequence length="191" mass="21774">MIDITLVYIRDLLNQHFKNHFSISDNKVVLSNLVESDGSFAKEVDDKVVFFLLGFEEESSLKNTNSRGGSIANGSFSDKHPPLYLNLNLFFCANFRNQNYTEGLHYLSFIISYFQQHKTLVPINSLGLSKRVQKLSFELCKLDYDQLSHIWSSIGSKLLPSALYKVGIVVFDESPITKITPVITRSEEDRN</sequence>
<organism evidence="2 3">
    <name type="scientific">Rhodonellum ikkaensis</name>
    <dbReference type="NCBI Taxonomy" id="336829"/>
    <lineage>
        <taxon>Bacteria</taxon>
        <taxon>Pseudomonadati</taxon>
        <taxon>Bacteroidota</taxon>
        <taxon>Cytophagia</taxon>
        <taxon>Cytophagales</taxon>
        <taxon>Cytophagaceae</taxon>
        <taxon>Rhodonellum</taxon>
    </lineage>
</organism>
<proteinExistence type="predicted"/>
<evidence type="ECO:0000313" key="2">
    <source>
        <dbReference type="EMBL" id="SDZ52309.1"/>
    </source>
</evidence>
<dbReference type="InterPro" id="IPR025351">
    <property type="entry name" value="Pvc16_N"/>
</dbReference>
<keyword evidence="3" id="KW-1185">Reference proteome</keyword>
<dbReference type="Proteomes" id="UP000199663">
    <property type="component" value="Unassembled WGS sequence"/>
</dbReference>
<evidence type="ECO:0000313" key="3">
    <source>
        <dbReference type="Proteomes" id="UP000199663"/>
    </source>
</evidence>
<name>A0A1H3TSI9_9BACT</name>
<dbReference type="RefSeq" id="WP_019600224.1">
    <property type="nucleotide sequence ID" value="NZ_FNQC01000020.1"/>
</dbReference>
<evidence type="ECO:0000259" key="1">
    <source>
        <dbReference type="Pfam" id="PF14065"/>
    </source>
</evidence>
<accession>A0A1H3TSI9</accession>
<reference evidence="2 3" key="1">
    <citation type="submission" date="2016-10" db="EMBL/GenBank/DDBJ databases">
        <authorList>
            <person name="Varghese N."/>
            <person name="Submissions S."/>
        </authorList>
    </citation>
    <scope>NUCLEOTIDE SEQUENCE [LARGE SCALE GENOMIC DNA]</scope>
    <source>
        <strain evidence="2 3">DSM 17997</strain>
    </source>
</reference>
<feature type="domain" description="Pvc16 N-terminal" evidence="1">
    <location>
        <begin position="9"/>
        <end position="184"/>
    </location>
</feature>